<reference evidence="1" key="2">
    <citation type="submission" date="2022-10" db="EMBL/GenBank/DDBJ databases">
        <authorList>
            <person name="Ngo T.-E."/>
        </authorList>
    </citation>
    <scope>NUCLEOTIDE SEQUENCE</scope>
    <source>
        <strain evidence="1">JHB</strain>
    </source>
</reference>
<dbReference type="EMBL" id="CP017708">
    <property type="protein sequence ID" value="WAN68798.1"/>
    <property type="molecule type" value="Genomic_DNA"/>
</dbReference>
<organism evidence="1">
    <name type="scientific">Moorena producens (strain JHB)</name>
    <dbReference type="NCBI Taxonomy" id="1454205"/>
    <lineage>
        <taxon>Bacteria</taxon>
        <taxon>Bacillati</taxon>
        <taxon>Cyanobacteriota</taxon>
        <taxon>Cyanophyceae</taxon>
        <taxon>Coleofasciculales</taxon>
        <taxon>Coleofasciculaceae</taxon>
        <taxon>Moorena</taxon>
    </lineage>
</organism>
<sequence>MAYGQSRSVTIRVAWPKGQGQSLLSSLSPYLPISLLPIPYSLLPTPYSLLPELNPKASSSELR</sequence>
<proteinExistence type="predicted"/>
<dbReference type="Proteomes" id="UP000176944">
    <property type="component" value="Chromosome"/>
</dbReference>
<dbReference type="AlphaFoldDB" id="A0A9Q9SSF3"/>
<name>A0A9Q9SSF3_MOOP1</name>
<reference evidence="1" key="1">
    <citation type="journal article" date="2017" name="Proc. Natl. Acad. Sci. U.S.A.">
        <title>Comparative genomics uncovers the prolific and distinctive metabolic potential of the cyanobacterial genus Moorea.</title>
        <authorList>
            <person name="Leao T."/>
            <person name="Castelao G."/>
            <person name="Korobeynikov A."/>
            <person name="Monroe E.A."/>
            <person name="Podell S."/>
            <person name="Glukhov E."/>
            <person name="Allen E.E."/>
            <person name="Gerwick W.H."/>
            <person name="Gerwick L."/>
        </authorList>
    </citation>
    <scope>NUCLEOTIDE SEQUENCE</scope>
    <source>
        <strain evidence="1">JHB</strain>
    </source>
</reference>
<accession>A0A9Q9SSF3</accession>
<evidence type="ECO:0000313" key="1">
    <source>
        <dbReference type="EMBL" id="WAN68798.1"/>
    </source>
</evidence>
<protein>
    <submittedName>
        <fullName evidence="1">Uncharacterized protein</fullName>
    </submittedName>
</protein>
<gene>
    <name evidence="1" type="ORF">BJP36_41280</name>
</gene>